<organism evidence="2 3">
    <name type="scientific">Patella caerulea</name>
    <name type="common">Rayed Mediterranean limpet</name>
    <dbReference type="NCBI Taxonomy" id="87958"/>
    <lineage>
        <taxon>Eukaryota</taxon>
        <taxon>Metazoa</taxon>
        <taxon>Spiralia</taxon>
        <taxon>Lophotrochozoa</taxon>
        <taxon>Mollusca</taxon>
        <taxon>Gastropoda</taxon>
        <taxon>Patellogastropoda</taxon>
        <taxon>Patelloidea</taxon>
        <taxon>Patellidae</taxon>
        <taxon>Patella</taxon>
    </lineage>
</organism>
<dbReference type="Proteomes" id="UP001347796">
    <property type="component" value="Unassembled WGS sequence"/>
</dbReference>
<proteinExistence type="predicted"/>
<feature type="compositionally biased region" description="Basic and acidic residues" evidence="1">
    <location>
        <begin position="120"/>
        <end position="137"/>
    </location>
</feature>
<feature type="region of interest" description="Disordered" evidence="1">
    <location>
        <begin position="163"/>
        <end position="217"/>
    </location>
</feature>
<keyword evidence="3" id="KW-1185">Reference proteome</keyword>
<gene>
    <name evidence="2" type="ORF">SNE40_004473</name>
</gene>
<feature type="compositionally biased region" description="Polar residues" evidence="1">
    <location>
        <begin position="163"/>
        <end position="177"/>
    </location>
</feature>
<dbReference type="AlphaFoldDB" id="A0AAN8K4T3"/>
<name>A0AAN8K4T3_PATCE</name>
<reference evidence="2 3" key="1">
    <citation type="submission" date="2024-01" db="EMBL/GenBank/DDBJ databases">
        <title>The genome of the rayed Mediterranean limpet Patella caerulea (Linnaeus, 1758).</title>
        <authorList>
            <person name="Anh-Thu Weber A."/>
            <person name="Halstead-Nussloch G."/>
        </authorList>
    </citation>
    <scope>NUCLEOTIDE SEQUENCE [LARGE SCALE GENOMIC DNA]</scope>
    <source>
        <strain evidence="2">AATW-2023a</strain>
        <tissue evidence="2">Whole specimen</tissue>
    </source>
</reference>
<sequence length="217" mass="23289">MDIIIGIVIGVSLVVICCCCLAANGRNGLYKPYSIKVDSDISQEQTPRESEMSTDMANANYKLLEVEEPQETSFSHQGRDEQILTESRTASSGVAYIISLSVDEDEPGGEQVTGTSHSHHGSDVGEQERQHNEKTIETDPCPSASSIGIISNESGGYVVCALASSTPDSQKPINQTESDPRQRDSSNGMKFSENEGYVANGCTPYPPVPPASDSQEI</sequence>
<protein>
    <submittedName>
        <fullName evidence="2">Uncharacterized protein</fullName>
    </submittedName>
</protein>
<accession>A0AAN8K4T3</accession>
<evidence type="ECO:0000313" key="3">
    <source>
        <dbReference type="Proteomes" id="UP001347796"/>
    </source>
</evidence>
<dbReference type="EMBL" id="JAZGQO010000003">
    <property type="protein sequence ID" value="KAK6188252.1"/>
    <property type="molecule type" value="Genomic_DNA"/>
</dbReference>
<feature type="region of interest" description="Disordered" evidence="1">
    <location>
        <begin position="103"/>
        <end position="147"/>
    </location>
</feature>
<evidence type="ECO:0000256" key="1">
    <source>
        <dbReference type="SAM" id="MobiDB-lite"/>
    </source>
</evidence>
<comment type="caution">
    <text evidence="2">The sequence shown here is derived from an EMBL/GenBank/DDBJ whole genome shotgun (WGS) entry which is preliminary data.</text>
</comment>
<evidence type="ECO:0000313" key="2">
    <source>
        <dbReference type="EMBL" id="KAK6188252.1"/>
    </source>
</evidence>